<protein>
    <submittedName>
        <fullName evidence="1">Uncharacterized protein</fullName>
    </submittedName>
</protein>
<dbReference type="EMBL" id="MK977695">
    <property type="protein sequence ID" value="QDF18512.1"/>
    <property type="molecule type" value="Genomic_DNA"/>
</dbReference>
<dbReference type="GeneID" id="64766043"/>
<reference evidence="1 2" key="1">
    <citation type="submission" date="2019-05" db="EMBL/GenBank/DDBJ databases">
        <authorList>
            <person name="Pope W.H."/>
            <person name="Garlena R.A."/>
            <person name="Russell D.A."/>
            <person name="Jacobs-Sera D."/>
            <person name="Hatfull G.F."/>
        </authorList>
    </citation>
    <scope>NUCLEOTIDE SEQUENCE [LARGE SCALE GENOMIC DNA]</scope>
</reference>
<dbReference type="KEGG" id="vg:64766043"/>
<keyword evidence="2" id="KW-1185">Reference proteome</keyword>
<dbReference type="RefSeq" id="YP_010058814.1">
    <property type="nucleotide sequence ID" value="NC_054723.1"/>
</dbReference>
<proteinExistence type="predicted"/>
<organism evidence="1 2">
    <name type="scientific">Gordonia phage Pupper</name>
    <dbReference type="NCBI Taxonomy" id="2571249"/>
    <lineage>
        <taxon>Viruses</taxon>
        <taxon>Duplodnaviria</taxon>
        <taxon>Heunggongvirae</taxon>
        <taxon>Uroviricota</taxon>
        <taxon>Caudoviricetes</taxon>
        <taxon>Puppervirus</taxon>
        <taxon>Puppervirus Pupper</taxon>
    </lineage>
</organism>
<accession>A0A4Y6EJ60</accession>
<gene>
    <name evidence="1" type="primary">25</name>
    <name evidence="1" type="ORF">SEA_PUPPER_25</name>
</gene>
<evidence type="ECO:0000313" key="2">
    <source>
        <dbReference type="Proteomes" id="UP000318375"/>
    </source>
</evidence>
<name>A0A4Y6EJ60_9CAUD</name>
<sequence length="154" mass="17958">MSDNEIRVWTDSQRRLIFRDDKDRYHMFNLFDGHHEQTFSASAFKNSWFPLDLAEKDFPEPERDDLEHANFVRDWFGLFTDKELGASDADFGDDVRGAVLTLIDTHEQDVQRRHDEARKAEQRLDHAVEAYMGRLNSGGSVRDALASVLKELDR</sequence>
<evidence type="ECO:0000313" key="1">
    <source>
        <dbReference type="EMBL" id="QDF18512.1"/>
    </source>
</evidence>
<dbReference type="Proteomes" id="UP000318375">
    <property type="component" value="Segment"/>
</dbReference>